<accession>A0A075SNT5</accession>
<dbReference type="GO" id="GO:1903785">
    <property type="term" value="P:L-valine transmembrane transport"/>
    <property type="evidence" value="ECO:0007669"/>
    <property type="project" value="TreeGrafter"/>
</dbReference>
<evidence type="ECO:0000256" key="6">
    <source>
        <dbReference type="ARBA" id="ARBA00022989"/>
    </source>
</evidence>
<reference evidence="9 10" key="1">
    <citation type="journal article" date="2014" name="Genome Announc.">
        <title>Whole-Genome Sequence of Streptococcus suis Serotype 4 Reference Strain 6407.</title>
        <authorList>
            <person name="Wang K."/>
            <person name="Chen J."/>
            <person name="Yao H."/>
            <person name="Lu C."/>
        </authorList>
    </citation>
    <scope>NUCLEOTIDE SEQUENCE [LARGE SCALE GENOMIC DNA]</scope>
    <source>
        <strain evidence="9">6407</strain>
    </source>
</reference>
<feature type="transmembrane region" description="Helical" evidence="8">
    <location>
        <begin position="211"/>
        <end position="229"/>
    </location>
</feature>
<keyword evidence="5 8" id="KW-0812">Transmembrane</keyword>
<keyword evidence="3" id="KW-0813">Transport</keyword>
<evidence type="ECO:0000256" key="8">
    <source>
        <dbReference type="SAM" id="Phobius"/>
    </source>
</evidence>
<evidence type="ECO:0000256" key="2">
    <source>
        <dbReference type="ARBA" id="ARBA00010735"/>
    </source>
</evidence>
<evidence type="ECO:0000256" key="7">
    <source>
        <dbReference type="ARBA" id="ARBA00023136"/>
    </source>
</evidence>
<gene>
    <name evidence="9" type="ORF">ID09_00890</name>
</gene>
<keyword evidence="4" id="KW-1003">Cell membrane</keyword>
<dbReference type="RefSeq" id="WP_024382106.1">
    <property type="nucleotide sequence ID" value="NZ_ALLE01000035.1"/>
</dbReference>
<feature type="transmembrane region" description="Helical" evidence="8">
    <location>
        <begin position="54"/>
        <end position="77"/>
    </location>
</feature>
<evidence type="ECO:0000313" key="10">
    <source>
        <dbReference type="Proteomes" id="UP000028185"/>
    </source>
</evidence>
<dbReference type="HOGENOM" id="CLU_065777_3_0_9"/>
<evidence type="ECO:0000313" key="9">
    <source>
        <dbReference type="EMBL" id="AIG42695.1"/>
    </source>
</evidence>
<dbReference type="EMBL" id="CP008921">
    <property type="protein sequence ID" value="AIG42695.1"/>
    <property type="molecule type" value="Genomic_DNA"/>
</dbReference>
<dbReference type="PROSITE" id="PS51257">
    <property type="entry name" value="PROKAR_LIPOPROTEIN"/>
    <property type="match status" value="1"/>
</dbReference>
<proteinExistence type="inferred from homology"/>
<dbReference type="GO" id="GO:0005886">
    <property type="term" value="C:plasma membrane"/>
    <property type="evidence" value="ECO:0007669"/>
    <property type="project" value="UniProtKB-SubCell"/>
</dbReference>
<dbReference type="Pfam" id="PF03591">
    <property type="entry name" value="AzlC"/>
    <property type="match status" value="1"/>
</dbReference>
<feature type="transmembrane region" description="Helical" evidence="8">
    <location>
        <begin position="161"/>
        <end position="179"/>
    </location>
</feature>
<feature type="transmembrane region" description="Helical" evidence="8">
    <location>
        <begin position="135"/>
        <end position="155"/>
    </location>
</feature>
<dbReference type="AlphaFoldDB" id="A0A075SNT5"/>
<protein>
    <submittedName>
        <fullName evidence="9">Branched-chain amino acid permease</fullName>
    </submittedName>
</protein>
<comment type="similarity">
    <text evidence="2">Belongs to the AzlC family.</text>
</comment>
<dbReference type="PANTHER" id="PTHR34979:SF1">
    <property type="entry name" value="INNER MEMBRANE PROTEIN YGAZ"/>
    <property type="match status" value="1"/>
</dbReference>
<evidence type="ECO:0000256" key="1">
    <source>
        <dbReference type="ARBA" id="ARBA00004651"/>
    </source>
</evidence>
<name>A0A075SNT5_STRSU</name>
<organism evidence="9 10">
    <name type="scientific">Streptococcus suis 6407</name>
    <dbReference type="NCBI Taxonomy" id="1214179"/>
    <lineage>
        <taxon>Bacteria</taxon>
        <taxon>Bacillati</taxon>
        <taxon>Bacillota</taxon>
        <taxon>Bacilli</taxon>
        <taxon>Lactobacillales</taxon>
        <taxon>Streptococcaceae</taxon>
        <taxon>Streptococcus</taxon>
    </lineage>
</organism>
<feature type="transmembrane region" description="Helical" evidence="8">
    <location>
        <begin position="12"/>
        <end position="34"/>
    </location>
</feature>
<dbReference type="PATRIC" id="fig|1214179.4.peg.146"/>
<dbReference type="PANTHER" id="PTHR34979">
    <property type="entry name" value="INNER MEMBRANE PROTEIN YGAZ"/>
    <property type="match status" value="1"/>
</dbReference>
<keyword evidence="7 8" id="KW-0472">Membrane</keyword>
<comment type="subcellular location">
    <subcellularLocation>
        <location evidence="1">Cell membrane</location>
        <topology evidence="1">Multi-pass membrane protein</topology>
    </subcellularLocation>
</comment>
<keyword evidence="6 8" id="KW-1133">Transmembrane helix</keyword>
<dbReference type="Proteomes" id="UP000028185">
    <property type="component" value="Chromosome"/>
</dbReference>
<evidence type="ECO:0000256" key="3">
    <source>
        <dbReference type="ARBA" id="ARBA00022448"/>
    </source>
</evidence>
<sequence length="233" mass="25166">MKKYAFREGMRDAIPTVLGYASIGLACGVVSVNSGISTVEMGLMSLLIYAGSTQFVMCAMIFAGAPLLSIAVTVFFVNLRNFLMCLHATTIFQGNRLGSNILIGSFVTDESYAVLLRKQIEHHTITPEWMYGNNFASYASWVTFTTLGNLIGGLIPNPEQFGLDFALVAMFVGIFAGQLEAMVRTIPLKKIGLILLAVGLTYIGLSMMVSSYVAVLLATLLGCFVGVMIDDKN</sequence>
<evidence type="ECO:0000256" key="4">
    <source>
        <dbReference type="ARBA" id="ARBA00022475"/>
    </source>
</evidence>
<evidence type="ECO:0000256" key="5">
    <source>
        <dbReference type="ARBA" id="ARBA00022692"/>
    </source>
</evidence>
<dbReference type="InterPro" id="IPR011606">
    <property type="entry name" value="Brnchd-chn_aa_trnsp_permease"/>
</dbReference>